<protein>
    <submittedName>
        <fullName evidence="2">Uncharacterized protein</fullName>
    </submittedName>
</protein>
<gene>
    <name evidence="2" type="ORF">Pro02_34980</name>
</gene>
<sequence>MAQKHPMAQNPSGKSGPQAKKQGKSGVKASTVVTLGTIGVIALAVIGACAADDDDYEEINADCVDLGNQLPDGSYEVVDEDYCDDGYHGSRGAYGWYYGGLLAGTRVSKGTSVKPSDVSIVSRNGTVIQRGGFGGRGGSGG</sequence>
<dbReference type="AlphaFoldDB" id="A0A8J3S2Q3"/>
<dbReference type="Proteomes" id="UP000655044">
    <property type="component" value="Unassembled WGS sequence"/>
</dbReference>
<name>A0A8J3S2Q3_PLARO</name>
<dbReference type="RefSeq" id="WP_239146980.1">
    <property type="nucleotide sequence ID" value="NZ_BOOI01000031.1"/>
</dbReference>
<evidence type="ECO:0000313" key="2">
    <source>
        <dbReference type="EMBL" id="GIH85090.1"/>
    </source>
</evidence>
<evidence type="ECO:0000256" key="1">
    <source>
        <dbReference type="SAM" id="MobiDB-lite"/>
    </source>
</evidence>
<dbReference type="EMBL" id="BOOI01000031">
    <property type="protein sequence ID" value="GIH85090.1"/>
    <property type="molecule type" value="Genomic_DNA"/>
</dbReference>
<proteinExistence type="predicted"/>
<feature type="region of interest" description="Disordered" evidence="1">
    <location>
        <begin position="1"/>
        <end position="24"/>
    </location>
</feature>
<reference evidence="2" key="1">
    <citation type="submission" date="2021-01" db="EMBL/GenBank/DDBJ databases">
        <title>Whole genome shotgun sequence of Planobispora rosea NBRC 15558.</title>
        <authorList>
            <person name="Komaki H."/>
            <person name="Tamura T."/>
        </authorList>
    </citation>
    <scope>NUCLEOTIDE SEQUENCE</scope>
    <source>
        <strain evidence="2">NBRC 15558</strain>
    </source>
</reference>
<comment type="caution">
    <text evidence="2">The sequence shown here is derived from an EMBL/GenBank/DDBJ whole genome shotgun (WGS) entry which is preliminary data.</text>
</comment>
<evidence type="ECO:0000313" key="3">
    <source>
        <dbReference type="Proteomes" id="UP000655044"/>
    </source>
</evidence>
<organism evidence="2 3">
    <name type="scientific">Planobispora rosea</name>
    <dbReference type="NCBI Taxonomy" id="35762"/>
    <lineage>
        <taxon>Bacteria</taxon>
        <taxon>Bacillati</taxon>
        <taxon>Actinomycetota</taxon>
        <taxon>Actinomycetes</taxon>
        <taxon>Streptosporangiales</taxon>
        <taxon>Streptosporangiaceae</taxon>
        <taxon>Planobispora</taxon>
    </lineage>
</organism>
<keyword evidence="3" id="KW-1185">Reference proteome</keyword>
<accession>A0A8J3S2Q3</accession>